<evidence type="ECO:0000256" key="1">
    <source>
        <dbReference type="ARBA" id="ARBA00004141"/>
    </source>
</evidence>
<evidence type="ECO:0000256" key="4">
    <source>
        <dbReference type="ARBA" id="ARBA00022692"/>
    </source>
</evidence>
<dbReference type="Pfam" id="PF02397">
    <property type="entry name" value="Bac_transf"/>
    <property type="match status" value="1"/>
</dbReference>
<sequence length="496" mass="56438">MYGDVDRVKWIKTGLCSSMNISVTPYGSVARKRRLLNNHESLAFWVQHLADLIIVCGSLFLFTFIKLGDVPPSYRLLGVVAILCVWIIYRRRGVYRQSHGFYKRSFRLFTAWFQVLLLLALVGFVTKSGEAFSREVLIEWAVVGYILQLISMTVLSALYKHYKVMFSREIPTLVLGTGDLAINLVNNLNSNRWLPDRVLGFVHSDDNPLQDDEVLDLPLPLLGRAEGLRELIQDYNVRRIYVALPVAESEIIEALHIDLLDMNVDVIWVPDIFGLSLLNHSIREVAGMPLISLNESPMTSRRSHIVLKNTMDKILATLALIAFSPLMLAIAIMIKRESEGPVFFKQDRHGWDGKIIKVWKFRSMKVHDDAEVKQATKGDSRITEIGAFIRRTSIDELPQFINVLQGTMSLVGPRPHAVAHNDYYSDKVNAYLSRHRIKPGITGLAQISGFRGETETLDKMEKRVEYDLAYINNWSLSLDLKILIKTPISLLAKDIY</sequence>
<dbReference type="PANTHER" id="PTHR30576">
    <property type="entry name" value="COLANIC BIOSYNTHESIS UDP-GLUCOSE LIPID CARRIER TRANSFERASE"/>
    <property type="match status" value="1"/>
</dbReference>
<keyword evidence="5 7" id="KW-1133">Transmembrane helix</keyword>
<gene>
    <name evidence="9" type="primary">wcaJ</name>
    <name evidence="9" type="ORF">AMJAP_0851</name>
</gene>
<keyword evidence="10" id="KW-1185">Reference proteome</keyword>
<dbReference type="NCBIfam" id="TIGR03023">
    <property type="entry name" value="WcaJ_sugtrans"/>
    <property type="match status" value="1"/>
</dbReference>
<feature type="transmembrane region" description="Helical" evidence="7">
    <location>
        <begin position="73"/>
        <end position="89"/>
    </location>
</feature>
<dbReference type="GO" id="GO:0016780">
    <property type="term" value="F:phosphotransferase activity, for other substituted phosphate groups"/>
    <property type="evidence" value="ECO:0007669"/>
    <property type="project" value="TreeGrafter"/>
</dbReference>
<feature type="domain" description="Bacterial sugar transferase" evidence="8">
    <location>
        <begin position="308"/>
        <end position="491"/>
    </location>
</feature>
<dbReference type="PANTHER" id="PTHR30576:SF0">
    <property type="entry name" value="UNDECAPRENYL-PHOSPHATE N-ACETYLGALACTOSAMINYL 1-PHOSPHATE TRANSFERASE-RELATED"/>
    <property type="match status" value="1"/>
</dbReference>
<feature type="transmembrane region" description="Helical" evidence="7">
    <location>
        <begin position="138"/>
        <end position="159"/>
    </location>
</feature>
<keyword evidence="3 9" id="KW-0808">Transferase</keyword>
<evidence type="ECO:0000256" key="5">
    <source>
        <dbReference type="ARBA" id="ARBA00022989"/>
    </source>
</evidence>
<evidence type="ECO:0000256" key="6">
    <source>
        <dbReference type="ARBA" id="ARBA00023136"/>
    </source>
</evidence>
<evidence type="ECO:0000313" key="10">
    <source>
        <dbReference type="Proteomes" id="UP000595663"/>
    </source>
</evidence>
<keyword evidence="6 7" id="KW-0472">Membrane</keyword>
<feature type="transmembrane region" description="Helical" evidence="7">
    <location>
        <begin position="42"/>
        <end position="67"/>
    </location>
</feature>
<comment type="subcellular location">
    <subcellularLocation>
        <location evidence="1">Membrane</location>
        <topology evidence="1">Multi-pass membrane protein</topology>
    </subcellularLocation>
</comment>
<dbReference type="KEGG" id="ajp:AMJAP_0851"/>
<dbReference type="Pfam" id="PF13727">
    <property type="entry name" value="CoA_binding_3"/>
    <property type="match status" value="1"/>
</dbReference>
<protein>
    <submittedName>
        <fullName evidence="9">Colanic acid biosysnthesis UDP-glucose lipid carrier transferase</fullName>
    </submittedName>
</protein>
<comment type="similarity">
    <text evidence="2">Belongs to the bacterial sugar transferase family.</text>
</comment>
<evidence type="ECO:0000313" key="9">
    <source>
        <dbReference type="EMBL" id="BBB25450.1"/>
    </source>
</evidence>
<evidence type="ECO:0000259" key="8">
    <source>
        <dbReference type="Pfam" id="PF02397"/>
    </source>
</evidence>
<dbReference type="InterPro" id="IPR017473">
    <property type="entry name" value="Undecaprenyl-P_gluc_Ptfrase"/>
</dbReference>
<proteinExistence type="inferred from homology"/>
<feature type="transmembrane region" description="Helical" evidence="7">
    <location>
        <begin position="314"/>
        <end position="334"/>
    </location>
</feature>
<evidence type="ECO:0000256" key="3">
    <source>
        <dbReference type="ARBA" id="ARBA00022679"/>
    </source>
</evidence>
<feature type="transmembrane region" description="Helical" evidence="7">
    <location>
        <begin position="109"/>
        <end position="126"/>
    </location>
</feature>
<dbReference type="AlphaFoldDB" id="A0A7R6SRR7"/>
<accession>A0A7R6SRR7</accession>
<reference evidence="9 10" key="1">
    <citation type="journal article" date="2008" name="Int. J. Syst. Evol. Microbiol.">
        <title>Amphritea japonica sp. nov. and Amphritea balenae sp. nov., isolated from the sediment adjacent to sperm whale carcasses off Kagoshima, Japan.</title>
        <authorList>
            <person name="Miyazaki M."/>
            <person name="Nogi Y."/>
            <person name="Fujiwara Y."/>
            <person name="Kawato M."/>
            <person name="Nagahama T."/>
            <person name="Kubokawa K."/>
            <person name="Horikoshi K."/>
        </authorList>
    </citation>
    <scope>NUCLEOTIDE SEQUENCE [LARGE SCALE GENOMIC DNA]</scope>
    <source>
        <strain evidence="9 10">ATCC BAA-1530</strain>
    </source>
</reference>
<dbReference type="InterPro" id="IPR017475">
    <property type="entry name" value="EPS_sugar_tfrase"/>
</dbReference>
<dbReference type="EMBL" id="AP014545">
    <property type="protein sequence ID" value="BBB25450.1"/>
    <property type="molecule type" value="Genomic_DNA"/>
</dbReference>
<dbReference type="Proteomes" id="UP000595663">
    <property type="component" value="Chromosome"/>
</dbReference>
<dbReference type="Gene3D" id="3.40.50.720">
    <property type="entry name" value="NAD(P)-binding Rossmann-like Domain"/>
    <property type="match status" value="1"/>
</dbReference>
<evidence type="ECO:0000256" key="7">
    <source>
        <dbReference type="SAM" id="Phobius"/>
    </source>
</evidence>
<dbReference type="InterPro" id="IPR003362">
    <property type="entry name" value="Bact_transf"/>
</dbReference>
<keyword evidence="4 7" id="KW-0812">Transmembrane</keyword>
<dbReference type="NCBIfam" id="TIGR03025">
    <property type="entry name" value="EPS_sugtrans"/>
    <property type="match status" value="1"/>
</dbReference>
<organism evidence="9 10">
    <name type="scientific">Amphritea japonica ATCC BAA-1530</name>
    <dbReference type="NCBI Taxonomy" id="1278309"/>
    <lineage>
        <taxon>Bacteria</taxon>
        <taxon>Pseudomonadati</taxon>
        <taxon>Pseudomonadota</taxon>
        <taxon>Gammaproteobacteria</taxon>
        <taxon>Oceanospirillales</taxon>
        <taxon>Oceanospirillaceae</taxon>
        <taxon>Amphritea</taxon>
    </lineage>
</organism>
<dbReference type="GO" id="GO:0016020">
    <property type="term" value="C:membrane"/>
    <property type="evidence" value="ECO:0007669"/>
    <property type="project" value="UniProtKB-SubCell"/>
</dbReference>
<evidence type="ECO:0000256" key="2">
    <source>
        <dbReference type="ARBA" id="ARBA00006464"/>
    </source>
</evidence>
<name>A0A7R6SRR7_9GAMM</name>